<reference evidence="1 2" key="2">
    <citation type="journal article" date="2019" name="G3 (Bethesda)">
        <title>Hybrid Assembly of the Genome of the Entomopathogenic Nematode Steinernema carpocapsae Identifies the X-Chromosome.</title>
        <authorList>
            <person name="Serra L."/>
            <person name="Macchietto M."/>
            <person name="Macias-Munoz A."/>
            <person name="McGill C.J."/>
            <person name="Rodriguez I.M."/>
            <person name="Rodriguez B."/>
            <person name="Murad R."/>
            <person name="Mortazavi A."/>
        </authorList>
    </citation>
    <scope>NUCLEOTIDE SEQUENCE [LARGE SCALE GENOMIC DNA]</scope>
    <source>
        <strain evidence="1 2">ALL</strain>
    </source>
</reference>
<name>A0A4U5MMG8_STECR</name>
<reference evidence="1 2" key="1">
    <citation type="journal article" date="2015" name="Genome Biol.">
        <title>Comparative genomics of Steinernema reveals deeply conserved gene regulatory networks.</title>
        <authorList>
            <person name="Dillman A.R."/>
            <person name="Macchietto M."/>
            <person name="Porter C.F."/>
            <person name="Rogers A."/>
            <person name="Williams B."/>
            <person name="Antoshechkin I."/>
            <person name="Lee M.M."/>
            <person name="Goodwin Z."/>
            <person name="Lu X."/>
            <person name="Lewis E.E."/>
            <person name="Goodrich-Blair H."/>
            <person name="Stock S.P."/>
            <person name="Adams B.J."/>
            <person name="Sternberg P.W."/>
            <person name="Mortazavi A."/>
        </authorList>
    </citation>
    <scope>NUCLEOTIDE SEQUENCE [LARGE SCALE GENOMIC DNA]</scope>
    <source>
        <strain evidence="1 2">ALL</strain>
    </source>
</reference>
<comment type="caution">
    <text evidence="1">The sequence shown here is derived from an EMBL/GenBank/DDBJ whole genome shotgun (WGS) entry which is preliminary data.</text>
</comment>
<accession>A0A4U5MMG8</accession>
<evidence type="ECO:0000313" key="2">
    <source>
        <dbReference type="Proteomes" id="UP000298663"/>
    </source>
</evidence>
<organism evidence="1 2">
    <name type="scientific">Steinernema carpocapsae</name>
    <name type="common">Entomopathogenic nematode</name>
    <dbReference type="NCBI Taxonomy" id="34508"/>
    <lineage>
        <taxon>Eukaryota</taxon>
        <taxon>Metazoa</taxon>
        <taxon>Ecdysozoa</taxon>
        <taxon>Nematoda</taxon>
        <taxon>Chromadorea</taxon>
        <taxon>Rhabditida</taxon>
        <taxon>Tylenchina</taxon>
        <taxon>Panagrolaimomorpha</taxon>
        <taxon>Strongyloidoidea</taxon>
        <taxon>Steinernematidae</taxon>
        <taxon>Steinernema</taxon>
    </lineage>
</organism>
<evidence type="ECO:0000313" key="1">
    <source>
        <dbReference type="EMBL" id="TKR70671.1"/>
    </source>
</evidence>
<proteinExistence type="predicted"/>
<dbReference type="EMBL" id="AZBU02000007">
    <property type="protein sequence ID" value="TKR70671.1"/>
    <property type="molecule type" value="Genomic_DNA"/>
</dbReference>
<protein>
    <submittedName>
        <fullName evidence="1">Uncharacterized protein</fullName>
    </submittedName>
</protein>
<keyword evidence="2" id="KW-1185">Reference proteome</keyword>
<dbReference type="Proteomes" id="UP000298663">
    <property type="component" value="Unassembled WGS sequence"/>
</dbReference>
<dbReference type="AlphaFoldDB" id="A0A4U5MMG8"/>
<gene>
    <name evidence="1" type="ORF">L596_022665</name>
</gene>
<sequence>MKQYFVVGGQVTDEFAVVVIDDLLPSWQRRFSRATHTMIVKTADKDSGAHIEEMVSGEVSGSGPPGYD</sequence>